<name>A0A328TWR0_9BACL</name>
<accession>A0A328TWR0</accession>
<evidence type="ECO:0000256" key="2">
    <source>
        <dbReference type="ARBA" id="ARBA00023315"/>
    </source>
</evidence>
<sequence>MSKYVRWANEHDAEILTVLNHEFNGVELTADEVENSLSSTNELIALAILDDQPVGFACAQCFKSFCYRDSQGEITEMYIKETARRKGLATLLLSFLEEELRKRGATEIKVITGMNNAAALKTYERSKYVKKTYVVFQKKQ</sequence>
<organism evidence="4 5">
    <name type="scientific">Paenibacillus montanisoli</name>
    <dbReference type="NCBI Taxonomy" id="2081970"/>
    <lineage>
        <taxon>Bacteria</taxon>
        <taxon>Bacillati</taxon>
        <taxon>Bacillota</taxon>
        <taxon>Bacilli</taxon>
        <taxon>Bacillales</taxon>
        <taxon>Paenibacillaceae</taxon>
        <taxon>Paenibacillus</taxon>
    </lineage>
</organism>
<evidence type="ECO:0000313" key="4">
    <source>
        <dbReference type="EMBL" id="RAP73175.1"/>
    </source>
</evidence>
<dbReference type="InterPro" id="IPR000182">
    <property type="entry name" value="GNAT_dom"/>
</dbReference>
<dbReference type="Pfam" id="PF00583">
    <property type="entry name" value="Acetyltransf_1"/>
    <property type="match status" value="1"/>
</dbReference>
<dbReference type="InterPro" id="IPR050832">
    <property type="entry name" value="Bact_Acetyltransf"/>
</dbReference>
<dbReference type="RefSeq" id="WP_112885803.1">
    <property type="nucleotide sequence ID" value="NZ_QLUW01000010.1"/>
</dbReference>
<evidence type="ECO:0000259" key="3">
    <source>
        <dbReference type="PROSITE" id="PS51186"/>
    </source>
</evidence>
<dbReference type="Proteomes" id="UP000249260">
    <property type="component" value="Unassembled WGS sequence"/>
</dbReference>
<dbReference type="EMBL" id="QLUW01000010">
    <property type="protein sequence ID" value="RAP73175.1"/>
    <property type="molecule type" value="Genomic_DNA"/>
</dbReference>
<keyword evidence="5" id="KW-1185">Reference proteome</keyword>
<dbReference type="GO" id="GO:0016747">
    <property type="term" value="F:acyltransferase activity, transferring groups other than amino-acyl groups"/>
    <property type="evidence" value="ECO:0007669"/>
    <property type="project" value="InterPro"/>
</dbReference>
<evidence type="ECO:0000256" key="1">
    <source>
        <dbReference type="ARBA" id="ARBA00022679"/>
    </source>
</evidence>
<dbReference type="AlphaFoldDB" id="A0A328TWR0"/>
<reference evidence="4 5" key="1">
    <citation type="submission" date="2018-06" db="EMBL/GenBank/DDBJ databases">
        <title>Paenibacillus montanisoli sp. nov., isolated from mountain area soil.</title>
        <authorList>
            <person name="Wu M."/>
        </authorList>
    </citation>
    <scope>NUCLEOTIDE SEQUENCE [LARGE SCALE GENOMIC DNA]</scope>
    <source>
        <strain evidence="4 5">RA17</strain>
    </source>
</reference>
<dbReference type="PROSITE" id="PS51186">
    <property type="entry name" value="GNAT"/>
    <property type="match status" value="1"/>
</dbReference>
<dbReference type="CDD" id="cd04301">
    <property type="entry name" value="NAT_SF"/>
    <property type="match status" value="1"/>
</dbReference>
<keyword evidence="2" id="KW-0012">Acyltransferase</keyword>
<protein>
    <submittedName>
        <fullName evidence="4">GNAT family N-acetyltransferase</fullName>
    </submittedName>
</protein>
<evidence type="ECO:0000313" key="5">
    <source>
        <dbReference type="Proteomes" id="UP000249260"/>
    </source>
</evidence>
<comment type="caution">
    <text evidence="4">The sequence shown here is derived from an EMBL/GenBank/DDBJ whole genome shotgun (WGS) entry which is preliminary data.</text>
</comment>
<feature type="domain" description="N-acetyltransferase" evidence="3">
    <location>
        <begin position="3"/>
        <end position="140"/>
    </location>
</feature>
<keyword evidence="1 4" id="KW-0808">Transferase</keyword>
<dbReference type="PANTHER" id="PTHR43877">
    <property type="entry name" value="AMINOALKYLPHOSPHONATE N-ACETYLTRANSFERASE-RELATED-RELATED"/>
    <property type="match status" value="1"/>
</dbReference>
<gene>
    <name evidence="4" type="ORF">DL346_28595</name>
</gene>
<proteinExistence type="predicted"/>
<dbReference type="OrthoDB" id="2610997at2"/>
<dbReference type="SUPFAM" id="SSF55729">
    <property type="entry name" value="Acyl-CoA N-acyltransferases (Nat)"/>
    <property type="match status" value="1"/>
</dbReference>
<dbReference type="Gene3D" id="3.40.630.30">
    <property type="match status" value="1"/>
</dbReference>
<dbReference type="InterPro" id="IPR016181">
    <property type="entry name" value="Acyl_CoA_acyltransferase"/>
</dbReference>